<dbReference type="Proteomes" id="UP001162060">
    <property type="component" value="Unassembled WGS sequence"/>
</dbReference>
<dbReference type="EMBL" id="CAKLBY020000378">
    <property type="protein sequence ID" value="CAK7947384.1"/>
    <property type="molecule type" value="Genomic_DNA"/>
</dbReference>
<organism evidence="2 3">
    <name type="scientific">Peronospora matthiolae</name>
    <dbReference type="NCBI Taxonomy" id="2874970"/>
    <lineage>
        <taxon>Eukaryota</taxon>
        <taxon>Sar</taxon>
        <taxon>Stramenopiles</taxon>
        <taxon>Oomycota</taxon>
        <taxon>Peronosporomycetes</taxon>
        <taxon>Peronosporales</taxon>
        <taxon>Peronosporaceae</taxon>
        <taxon>Peronospora</taxon>
    </lineage>
</organism>
<dbReference type="AlphaFoldDB" id="A0AAV1VM53"/>
<feature type="compositionally biased region" description="Polar residues" evidence="1">
    <location>
        <begin position="8"/>
        <end position="18"/>
    </location>
</feature>
<protein>
    <submittedName>
        <fullName evidence="2">Uncharacterized protein</fullName>
    </submittedName>
</protein>
<accession>A0AAV1VM53</accession>
<sequence>MLDIFGSSCCSNESSPHASPSDDRTRGDGGAAPMHHHERSNSRYRGNAGASAHAGINQEARDRIVLRHAPQVEFPWVPPSRELDRLTGTTVQHRPVNRSNLRTGSNLVVRLQEILPT</sequence>
<reference evidence="2" key="1">
    <citation type="submission" date="2024-01" db="EMBL/GenBank/DDBJ databases">
        <authorList>
            <person name="Webb A."/>
        </authorList>
    </citation>
    <scope>NUCLEOTIDE SEQUENCE</scope>
    <source>
        <strain evidence="2">Pm1</strain>
    </source>
</reference>
<evidence type="ECO:0000313" key="2">
    <source>
        <dbReference type="EMBL" id="CAK7947384.1"/>
    </source>
</evidence>
<comment type="caution">
    <text evidence="2">The sequence shown here is derived from an EMBL/GenBank/DDBJ whole genome shotgun (WGS) entry which is preliminary data.</text>
</comment>
<gene>
    <name evidence="2" type="ORF">PM001_LOCUS32534</name>
</gene>
<proteinExistence type="predicted"/>
<name>A0AAV1VM53_9STRA</name>
<evidence type="ECO:0000313" key="3">
    <source>
        <dbReference type="Proteomes" id="UP001162060"/>
    </source>
</evidence>
<evidence type="ECO:0000256" key="1">
    <source>
        <dbReference type="SAM" id="MobiDB-lite"/>
    </source>
</evidence>
<feature type="region of interest" description="Disordered" evidence="1">
    <location>
        <begin position="1"/>
        <end position="56"/>
    </location>
</feature>